<dbReference type="InterPro" id="IPR036291">
    <property type="entry name" value="NAD(P)-bd_dom_sf"/>
</dbReference>
<dbReference type="PANTHER" id="PTHR38015">
    <property type="entry name" value="BLR6086 PROTEIN"/>
    <property type="match status" value="1"/>
</dbReference>
<organism evidence="2 3">
    <name type="scientific">Hadarchaeum yellowstonense</name>
    <dbReference type="NCBI Taxonomy" id="1776334"/>
    <lineage>
        <taxon>Archaea</taxon>
        <taxon>Methanobacteriati</taxon>
        <taxon>Candidatus Hadarchaeota</taxon>
        <taxon>Candidatus Hadarchaeia</taxon>
        <taxon>Candidatus Hadarchaeales</taxon>
        <taxon>Candidatus Hadarchaeaceae</taxon>
        <taxon>Candidatus Hadarchaeum</taxon>
    </lineage>
</organism>
<dbReference type="Gene3D" id="1.10.1040.10">
    <property type="entry name" value="N-(1-d-carboxylethyl)-l-norvaline Dehydrogenase, domain 2"/>
    <property type="match status" value="1"/>
</dbReference>
<dbReference type="PANTHER" id="PTHR38015:SF1">
    <property type="entry name" value="OPINE DEHYDROGENASE DOMAIN-CONTAINING PROTEIN"/>
    <property type="match status" value="1"/>
</dbReference>
<comment type="caution">
    <text evidence="2">The sequence shown here is derived from an EMBL/GenBank/DDBJ whole genome shotgun (WGS) entry which is preliminary data.</text>
</comment>
<reference evidence="2 3" key="1">
    <citation type="journal article" date="2016" name="Nat. Microbiol.">
        <title>Genomic inference of the metabolism of cosmopolitan subsurface Archaea, Hadesarchaea.</title>
        <authorList>
            <person name="Baker B.J."/>
            <person name="Saw J.H."/>
            <person name="Lind A.E."/>
            <person name="Lazar C.S."/>
            <person name="Hinrichs K.-U."/>
            <person name="Teske A.P."/>
            <person name="Ettema T.J."/>
        </authorList>
    </citation>
    <scope>NUCLEOTIDE SEQUENCE [LARGE SCALE GENOMIC DNA]</scope>
</reference>
<dbReference type="SUPFAM" id="SSF51735">
    <property type="entry name" value="NAD(P)-binding Rossmann-fold domains"/>
    <property type="match status" value="1"/>
</dbReference>
<feature type="domain" description="Opine dehydrogenase" evidence="1">
    <location>
        <begin position="174"/>
        <end position="323"/>
    </location>
</feature>
<dbReference type="InterPro" id="IPR013328">
    <property type="entry name" value="6PGD_dom2"/>
</dbReference>
<dbReference type="Proteomes" id="UP000074294">
    <property type="component" value="Unassembled WGS sequence"/>
</dbReference>
<dbReference type="AlphaFoldDB" id="A0A147JVI0"/>
<gene>
    <name evidence="2" type="ORF">APZ16_05280</name>
</gene>
<dbReference type="STRING" id="1776334.APZ16_05280"/>
<proteinExistence type="predicted"/>
<accession>A0A147JVI0</accession>
<sequence>MCAADLSLRGHEVRFYSRTGERFKPVIEKGGIRLIGKKEELPGEFAKISLITTNIKEAVSGADLILNPLPFFGVQNYAKIVAPHLEDGQTLVYLGKGGGAIEYFRVLKELGVKKEVYLGDTNTLPYGASYMGDNVVRLESRTWELITTGFPGKNTDKVIQMMKKAFPMYSIRKAQSPLETVLVDYNAITHIPPMLCNLGRIESGDKTFHLFGKDALTPAVVRLMEKVDRERMALSKALGIRAYTLEEEILHVKWNPHGEDYVLPLYEAIHTPFLEMCEGPFKIETRHLLEDVPYGLVTFSSLGDMLNVPTPVIDAEITLAEALLDRDFRGTGRTVERMGINPAWDLQTLNRYLQEGEV</sequence>
<dbReference type="InterPro" id="IPR008927">
    <property type="entry name" value="6-PGluconate_DH-like_C_sf"/>
</dbReference>
<evidence type="ECO:0000313" key="2">
    <source>
        <dbReference type="EMBL" id="KUO40499.1"/>
    </source>
</evidence>
<dbReference type="SUPFAM" id="SSF48179">
    <property type="entry name" value="6-phosphogluconate dehydrogenase C-terminal domain-like"/>
    <property type="match status" value="1"/>
</dbReference>
<evidence type="ECO:0000313" key="3">
    <source>
        <dbReference type="Proteomes" id="UP000074294"/>
    </source>
</evidence>
<evidence type="ECO:0000259" key="1">
    <source>
        <dbReference type="Pfam" id="PF02317"/>
    </source>
</evidence>
<dbReference type="GO" id="GO:0016491">
    <property type="term" value="F:oxidoreductase activity"/>
    <property type="evidence" value="ECO:0007669"/>
    <property type="project" value="InterPro"/>
</dbReference>
<name>A0A147JVI0_HADYE</name>
<dbReference type="Pfam" id="PF02317">
    <property type="entry name" value="Octopine_DH"/>
    <property type="match status" value="1"/>
</dbReference>
<dbReference type="Gene3D" id="3.40.50.720">
    <property type="entry name" value="NAD(P)-binding Rossmann-like Domain"/>
    <property type="match status" value="1"/>
</dbReference>
<protein>
    <recommendedName>
        <fullName evidence="1">Opine dehydrogenase domain-containing protein</fullName>
    </recommendedName>
</protein>
<dbReference type="EMBL" id="LQMQ01000040">
    <property type="protein sequence ID" value="KUO40499.1"/>
    <property type="molecule type" value="Genomic_DNA"/>
</dbReference>
<dbReference type="InterPro" id="IPR003421">
    <property type="entry name" value="Opine_DH"/>
</dbReference>
<dbReference type="InterPro" id="IPR051729">
    <property type="entry name" value="Opine/Lysopine_DH"/>
</dbReference>